<dbReference type="Pfam" id="PF00169">
    <property type="entry name" value="PH"/>
    <property type="match status" value="1"/>
</dbReference>
<dbReference type="OrthoDB" id="8434295at2759"/>
<dbReference type="GO" id="GO:0005737">
    <property type="term" value="C:cytoplasm"/>
    <property type="evidence" value="ECO:0007669"/>
    <property type="project" value="TreeGrafter"/>
</dbReference>
<dbReference type="PANTHER" id="PTHR14383:SF2">
    <property type="entry name" value="DIFFERENTIALLY EXPRESSED IN FDCP 6 HOMOLOG"/>
    <property type="match status" value="1"/>
</dbReference>
<evidence type="ECO:0000313" key="4">
    <source>
        <dbReference type="Proteomes" id="UP000530263"/>
    </source>
</evidence>
<sequence length="543" mass="63605">QVLSHNLYTVLRIPHDPVALEEHFRDDDDGPVSSQGYMPYLNKYILDKVSPADTREPRSASSAPGDPMGRYRGDKGPAPPAGQRCGLRLCPWLSSLCPQVEYLLKKICTAMNVELNPCELEDLLSQEPQGQGGLTVWQFLDVVNSGRFLRGIEPEAVSMAVEEVYQEVIEDVLKQARSPRGYLWKKGQLRRNWSERWFTLKPSVLSYYVSEDRKEKKGSIALDKHCCVEVLPDRDGKRCMFCVKTSSRTYEMSASDTRQRQEWTLAIQTAIRLQAEGKRSLHKDLKQKRRELREQREQRRVAKEEETQRLKQLQEEKERKLQELELLKEAQRQAEVLLQEEEQRRRRQHEEMQRTLEIQLREAEQARASMQAEMVLKEAEAERQRKRILELEEMQQRLQEALQQEVKARQDEEAVRYAQARLLAEEEEKLKQLMKLKEEQEEYIIRTQREKQVLKQEMENKNKCLEEAQKQLEEVRVNRQRVDQDVMAAQQKLRQASTNVKHWNVQMNRLMHPIGPGEKRMNMSAGGFAGYQPLLSRGDSSLK</sequence>
<dbReference type="InterPro" id="IPR057837">
    <property type="entry name" value="PH_SWAP70"/>
</dbReference>
<gene>
    <name evidence="3" type="primary">Def6</name>
    <name evidence="3" type="ORF">COLPIC_R01644</name>
</gene>
<dbReference type="InterPro" id="IPR011993">
    <property type="entry name" value="PH-like_dom_sf"/>
</dbReference>
<dbReference type="EMBL" id="VYZG01001114">
    <property type="protein sequence ID" value="NWQ80021.1"/>
    <property type="molecule type" value="Genomic_DNA"/>
</dbReference>
<name>A0A7K4S2S7_COLPI</name>
<evidence type="ECO:0000259" key="2">
    <source>
        <dbReference type="PROSITE" id="PS50003"/>
    </source>
</evidence>
<dbReference type="SUPFAM" id="SSF50729">
    <property type="entry name" value="PH domain-like"/>
    <property type="match status" value="1"/>
</dbReference>
<dbReference type="FunFam" id="2.30.29.30:FF:000172">
    <property type="entry name" value="differentially expressed in FDCP 6 homolog"/>
    <property type="match status" value="1"/>
</dbReference>
<reference evidence="3 4" key="1">
    <citation type="submission" date="2019-09" db="EMBL/GenBank/DDBJ databases">
        <title>Bird 10,000 Genomes (B10K) Project - Family phase.</title>
        <authorList>
            <person name="Zhang G."/>
        </authorList>
    </citation>
    <scope>NUCLEOTIDE SEQUENCE [LARGE SCALE GENOMIC DNA]</scope>
    <source>
        <strain evidence="3">B10K-DU-021-26</strain>
        <tissue evidence="3">Mixed tissue sample</tissue>
    </source>
</reference>
<dbReference type="Pfam" id="PF25530">
    <property type="entry name" value="EF-hand_SWAP70_N"/>
    <property type="match status" value="1"/>
</dbReference>
<organism evidence="3 4">
    <name type="scientific">Columbina picui</name>
    <name type="common">Picui ground-dove</name>
    <dbReference type="NCBI Taxonomy" id="115618"/>
    <lineage>
        <taxon>Eukaryota</taxon>
        <taxon>Metazoa</taxon>
        <taxon>Chordata</taxon>
        <taxon>Craniata</taxon>
        <taxon>Vertebrata</taxon>
        <taxon>Euteleostomi</taxon>
        <taxon>Archelosauria</taxon>
        <taxon>Archosauria</taxon>
        <taxon>Dinosauria</taxon>
        <taxon>Saurischia</taxon>
        <taxon>Theropoda</taxon>
        <taxon>Coelurosauria</taxon>
        <taxon>Aves</taxon>
        <taxon>Neognathae</taxon>
        <taxon>Neoaves</taxon>
        <taxon>Columbimorphae</taxon>
        <taxon>Columbiformes</taxon>
        <taxon>Columbidae</taxon>
        <taxon>Columbina</taxon>
    </lineage>
</organism>
<dbReference type="AlphaFoldDB" id="A0A7K4S2S7"/>
<accession>A0A7K4S2S7</accession>
<dbReference type="SMART" id="SM00233">
    <property type="entry name" value="PH"/>
    <property type="match status" value="1"/>
</dbReference>
<dbReference type="PROSITE" id="PS50003">
    <property type="entry name" value="PH_DOMAIN"/>
    <property type="match status" value="1"/>
</dbReference>
<feature type="compositionally biased region" description="Basic and acidic residues" evidence="1">
    <location>
        <begin position="291"/>
        <end position="308"/>
    </location>
</feature>
<dbReference type="InterPro" id="IPR001849">
    <property type="entry name" value="PH_domain"/>
</dbReference>
<comment type="caution">
    <text evidence="3">The sequence shown here is derived from an EMBL/GenBank/DDBJ whole genome shotgun (WGS) entry which is preliminary data.</text>
</comment>
<dbReference type="Proteomes" id="UP000530263">
    <property type="component" value="Unassembled WGS sequence"/>
</dbReference>
<dbReference type="PANTHER" id="PTHR14383">
    <property type="entry name" value="SWAP-70 RECOMBINASE"/>
    <property type="match status" value="1"/>
</dbReference>
<feature type="domain" description="PH" evidence="2">
    <location>
        <begin position="176"/>
        <end position="272"/>
    </location>
</feature>
<evidence type="ECO:0000313" key="3">
    <source>
        <dbReference type="EMBL" id="NWQ80021.1"/>
    </source>
</evidence>
<dbReference type="GO" id="GO:0005634">
    <property type="term" value="C:nucleus"/>
    <property type="evidence" value="ECO:0007669"/>
    <property type="project" value="TreeGrafter"/>
</dbReference>
<keyword evidence="4" id="KW-1185">Reference proteome</keyword>
<feature type="non-terminal residue" evidence="3">
    <location>
        <position position="1"/>
    </location>
</feature>
<dbReference type="CDD" id="cd13273">
    <property type="entry name" value="PH_SWAP-70"/>
    <property type="match status" value="1"/>
</dbReference>
<dbReference type="InterPro" id="IPR057836">
    <property type="entry name" value="EF-hand_SWAP70_N"/>
</dbReference>
<protein>
    <submittedName>
        <fullName evidence="3">DEFI6 protein</fullName>
    </submittedName>
</protein>
<feature type="non-terminal residue" evidence="3">
    <location>
        <position position="543"/>
    </location>
</feature>
<feature type="region of interest" description="Disordered" evidence="1">
    <location>
        <begin position="278"/>
        <end position="308"/>
    </location>
</feature>
<evidence type="ECO:0000256" key="1">
    <source>
        <dbReference type="SAM" id="MobiDB-lite"/>
    </source>
</evidence>
<proteinExistence type="predicted"/>
<feature type="region of interest" description="Disordered" evidence="1">
    <location>
        <begin position="52"/>
        <end position="79"/>
    </location>
</feature>
<dbReference type="Gene3D" id="2.30.29.30">
    <property type="entry name" value="Pleckstrin-homology domain (PH domain)/Phosphotyrosine-binding domain (PTB)"/>
    <property type="match status" value="1"/>
</dbReference>